<keyword evidence="3" id="KW-1185">Reference proteome</keyword>
<gene>
    <name evidence="2" type="ORF">CRI93_05255</name>
</gene>
<dbReference type="Pfam" id="PF17170">
    <property type="entry name" value="DUF5128"/>
    <property type="match status" value="1"/>
</dbReference>
<sequence length="330" mass="37746">MHRTLFTLIAAVLLLGSAYEAAGQPQEQPLEVRHTIPSDDSFIGQVRDVKVSDDAVFVADYQRNEVLVYTRDGTLLRQIGEGEGEGPGEFRYIGHIDVSGDSMLVSNNGNRRFDLFHREGQFIETYAQKYVYASDFTLTEDGSIYGSAFKRSGSNRLISRMGRDGELRERFGDMYFEDEEIIFLASNGWIHEEHGQFVYVSEHYETVRVFEDTTETHRFDIYNEVLDDALANNKDLSQFRPAVDQRFPFQPYIRAAAVHDDIVYAAFQEPEQIRILAYTIDGEPYGNYVYDGIQRPDDLVVRAMDVDDEGIYLGLEDDIPKVLVFAHPDK</sequence>
<proteinExistence type="predicted"/>
<keyword evidence="1" id="KW-0732">Signal</keyword>
<comment type="caution">
    <text evidence="2">The sequence shown here is derived from an EMBL/GenBank/DDBJ whole genome shotgun (WGS) entry which is preliminary data.</text>
</comment>
<feature type="signal peptide" evidence="1">
    <location>
        <begin position="1"/>
        <end position="22"/>
    </location>
</feature>
<evidence type="ECO:0000313" key="3">
    <source>
        <dbReference type="Proteomes" id="UP000221024"/>
    </source>
</evidence>
<protein>
    <recommendedName>
        <fullName evidence="4">6-bladed beta-propeller</fullName>
    </recommendedName>
</protein>
<reference evidence="2 3" key="1">
    <citation type="submission" date="2017-10" db="EMBL/GenBank/DDBJ databases">
        <title>Draft genome of Longimonas halophila.</title>
        <authorList>
            <person name="Goh K.M."/>
            <person name="Shamsir M.S."/>
            <person name="Lim S.W."/>
        </authorList>
    </citation>
    <scope>NUCLEOTIDE SEQUENCE [LARGE SCALE GENOMIC DNA]</scope>
    <source>
        <strain evidence="2 3">KCTC 42399</strain>
    </source>
</reference>
<dbReference type="EMBL" id="PDEP01000003">
    <property type="protein sequence ID" value="PEN08515.1"/>
    <property type="molecule type" value="Genomic_DNA"/>
</dbReference>
<dbReference type="SUPFAM" id="SSF63825">
    <property type="entry name" value="YWTD domain"/>
    <property type="match status" value="1"/>
</dbReference>
<dbReference type="Gene3D" id="2.120.10.30">
    <property type="entry name" value="TolB, C-terminal domain"/>
    <property type="match status" value="1"/>
</dbReference>
<feature type="chain" id="PRO_5013574818" description="6-bladed beta-propeller" evidence="1">
    <location>
        <begin position="23"/>
        <end position="330"/>
    </location>
</feature>
<evidence type="ECO:0008006" key="4">
    <source>
        <dbReference type="Google" id="ProtNLM"/>
    </source>
</evidence>
<organism evidence="2 3">
    <name type="scientific">Longimonas halophila</name>
    <dbReference type="NCBI Taxonomy" id="1469170"/>
    <lineage>
        <taxon>Bacteria</taxon>
        <taxon>Pseudomonadati</taxon>
        <taxon>Rhodothermota</taxon>
        <taxon>Rhodothermia</taxon>
        <taxon>Rhodothermales</taxon>
        <taxon>Salisaetaceae</taxon>
        <taxon>Longimonas</taxon>
    </lineage>
</organism>
<dbReference type="InterPro" id="IPR011042">
    <property type="entry name" value="6-blade_b-propeller_TolB-like"/>
</dbReference>
<evidence type="ECO:0000256" key="1">
    <source>
        <dbReference type="SAM" id="SignalP"/>
    </source>
</evidence>
<name>A0A2H3NP36_9BACT</name>
<evidence type="ECO:0000313" key="2">
    <source>
        <dbReference type="EMBL" id="PEN08515.1"/>
    </source>
</evidence>
<dbReference type="Proteomes" id="UP000221024">
    <property type="component" value="Unassembled WGS sequence"/>
</dbReference>
<dbReference type="AlphaFoldDB" id="A0A2H3NP36"/>
<accession>A0A2H3NP36</accession>